<accession>A0ABP9H5Y2</accession>
<dbReference type="Gene3D" id="1.20.5.3310">
    <property type="match status" value="1"/>
</dbReference>
<organism evidence="10 11">
    <name type="scientific">Kineococcus glutinatus</name>
    <dbReference type="NCBI Taxonomy" id="1070872"/>
    <lineage>
        <taxon>Bacteria</taxon>
        <taxon>Bacillati</taxon>
        <taxon>Actinomycetota</taxon>
        <taxon>Actinomycetes</taxon>
        <taxon>Kineosporiales</taxon>
        <taxon>Kineosporiaceae</taxon>
        <taxon>Kineococcus</taxon>
    </lineage>
</organism>
<evidence type="ECO:0000256" key="9">
    <source>
        <dbReference type="SAM" id="Phobius"/>
    </source>
</evidence>
<evidence type="ECO:0000256" key="1">
    <source>
        <dbReference type="ARBA" id="ARBA00004167"/>
    </source>
</evidence>
<reference evidence="11" key="1">
    <citation type="journal article" date="2019" name="Int. J. Syst. Evol. Microbiol.">
        <title>The Global Catalogue of Microorganisms (GCM) 10K type strain sequencing project: providing services to taxonomists for standard genome sequencing and annotation.</title>
        <authorList>
            <consortium name="The Broad Institute Genomics Platform"/>
            <consortium name="The Broad Institute Genome Sequencing Center for Infectious Disease"/>
            <person name="Wu L."/>
            <person name="Ma J."/>
        </authorList>
    </citation>
    <scope>NUCLEOTIDE SEQUENCE [LARGE SCALE GENOMIC DNA]</scope>
    <source>
        <strain evidence="11">JCM 18126</strain>
    </source>
</reference>
<keyword evidence="5 9" id="KW-1133">Transmembrane helix</keyword>
<gene>
    <name evidence="10" type="ORF">GCM10023225_01910</name>
</gene>
<feature type="compositionally biased region" description="Low complexity" evidence="8">
    <location>
        <begin position="55"/>
        <end position="64"/>
    </location>
</feature>
<comment type="subcellular location">
    <subcellularLocation>
        <location evidence="1">Membrane</location>
        <topology evidence="1">Single-pass membrane protein</topology>
    </subcellularLocation>
</comment>
<keyword evidence="11" id="KW-1185">Reference proteome</keyword>
<evidence type="ECO:0000256" key="4">
    <source>
        <dbReference type="ARBA" id="ARBA00022927"/>
    </source>
</evidence>
<evidence type="ECO:0000256" key="3">
    <source>
        <dbReference type="ARBA" id="ARBA00022692"/>
    </source>
</evidence>
<protein>
    <recommendedName>
        <fullName evidence="12">Sec-independent protein translocase protein TatA</fullName>
    </recommendedName>
</protein>
<feature type="transmembrane region" description="Helical" evidence="9">
    <location>
        <begin position="6"/>
        <end position="24"/>
    </location>
</feature>
<feature type="region of interest" description="Disordered" evidence="8">
    <location>
        <begin position="47"/>
        <end position="93"/>
    </location>
</feature>
<evidence type="ECO:0000313" key="11">
    <source>
        <dbReference type="Proteomes" id="UP001501195"/>
    </source>
</evidence>
<proteinExistence type="predicted"/>
<evidence type="ECO:0000256" key="5">
    <source>
        <dbReference type="ARBA" id="ARBA00022989"/>
    </source>
</evidence>
<comment type="caution">
    <text evidence="10">The sequence shown here is derived from an EMBL/GenBank/DDBJ whole genome shotgun (WGS) entry which is preliminary data.</text>
</comment>
<dbReference type="NCBIfam" id="NF001854">
    <property type="entry name" value="PRK00575.1"/>
    <property type="match status" value="1"/>
</dbReference>
<keyword evidence="4" id="KW-0653">Protein transport</keyword>
<dbReference type="InterPro" id="IPR003369">
    <property type="entry name" value="TatA/B/E"/>
</dbReference>
<dbReference type="EMBL" id="BAABIL010000011">
    <property type="protein sequence ID" value="GAA4961911.1"/>
    <property type="molecule type" value="Genomic_DNA"/>
</dbReference>
<evidence type="ECO:0000256" key="7">
    <source>
        <dbReference type="ARBA" id="ARBA00023136"/>
    </source>
</evidence>
<feature type="compositionally biased region" description="Low complexity" evidence="8">
    <location>
        <begin position="76"/>
        <end position="93"/>
    </location>
</feature>
<dbReference type="Pfam" id="PF02416">
    <property type="entry name" value="TatA_B_E"/>
    <property type="match status" value="1"/>
</dbReference>
<evidence type="ECO:0000256" key="8">
    <source>
        <dbReference type="SAM" id="MobiDB-lite"/>
    </source>
</evidence>
<evidence type="ECO:0000256" key="6">
    <source>
        <dbReference type="ARBA" id="ARBA00023010"/>
    </source>
</evidence>
<evidence type="ECO:0000256" key="2">
    <source>
        <dbReference type="ARBA" id="ARBA00022448"/>
    </source>
</evidence>
<keyword evidence="3 9" id="KW-0812">Transmembrane</keyword>
<dbReference type="Proteomes" id="UP001501195">
    <property type="component" value="Unassembled WGS sequence"/>
</dbReference>
<sequence>MFRNLFDHPAVLVVLVVLVIALFFSKRLPDAARGLGRSMRILKSEVKELKRDDAAPPSASADGGVVEGRVDDDTRPGTSPTHTGTSGPGTHTS</sequence>
<evidence type="ECO:0000313" key="10">
    <source>
        <dbReference type="EMBL" id="GAA4961911.1"/>
    </source>
</evidence>
<keyword evidence="2" id="KW-0813">Transport</keyword>
<name>A0ABP9H5Y2_9ACTN</name>
<evidence type="ECO:0008006" key="12">
    <source>
        <dbReference type="Google" id="ProtNLM"/>
    </source>
</evidence>
<keyword evidence="7 9" id="KW-0472">Membrane</keyword>
<keyword evidence="6" id="KW-0811">Translocation</keyword>